<dbReference type="STRING" id="658196.A0A397SZ33"/>
<dbReference type="AlphaFoldDB" id="A0A397SZ33"/>
<protein>
    <submittedName>
        <fullName evidence="2">Uncharacterized protein</fullName>
    </submittedName>
</protein>
<feature type="compositionally biased region" description="Low complexity" evidence="1">
    <location>
        <begin position="365"/>
        <end position="394"/>
    </location>
</feature>
<feature type="region of interest" description="Disordered" evidence="1">
    <location>
        <begin position="249"/>
        <end position="298"/>
    </location>
</feature>
<dbReference type="Gene3D" id="3.90.228.10">
    <property type="match status" value="1"/>
</dbReference>
<evidence type="ECO:0000256" key="1">
    <source>
        <dbReference type="SAM" id="MobiDB-lite"/>
    </source>
</evidence>
<dbReference type="Proteomes" id="UP000265703">
    <property type="component" value="Unassembled WGS sequence"/>
</dbReference>
<comment type="caution">
    <text evidence="2">The sequence shown here is derived from an EMBL/GenBank/DDBJ whole genome shotgun (WGS) entry which is preliminary data.</text>
</comment>
<name>A0A397SZ33_9GLOM</name>
<organism evidence="2 3">
    <name type="scientific">Glomus cerebriforme</name>
    <dbReference type="NCBI Taxonomy" id="658196"/>
    <lineage>
        <taxon>Eukaryota</taxon>
        <taxon>Fungi</taxon>
        <taxon>Fungi incertae sedis</taxon>
        <taxon>Mucoromycota</taxon>
        <taxon>Glomeromycotina</taxon>
        <taxon>Glomeromycetes</taxon>
        <taxon>Glomerales</taxon>
        <taxon>Glomeraceae</taxon>
        <taxon>Glomus</taxon>
    </lineage>
</organism>
<dbReference type="PANTHER" id="PTHR24330">
    <property type="entry name" value="HOMEOBOX PROTEIN BARH-LIKE"/>
    <property type="match status" value="1"/>
</dbReference>
<feature type="compositionally biased region" description="Low complexity" evidence="1">
    <location>
        <begin position="402"/>
        <end position="471"/>
    </location>
</feature>
<evidence type="ECO:0000313" key="2">
    <source>
        <dbReference type="EMBL" id="RIA89906.1"/>
    </source>
</evidence>
<feature type="region of interest" description="Disordered" evidence="1">
    <location>
        <begin position="1"/>
        <end position="29"/>
    </location>
</feature>
<accession>A0A397SZ33</accession>
<dbReference type="EMBL" id="QKYT01000201">
    <property type="protein sequence ID" value="RIA89906.1"/>
    <property type="molecule type" value="Genomic_DNA"/>
</dbReference>
<gene>
    <name evidence="2" type="ORF">C1645_806016</name>
</gene>
<dbReference type="InterPro" id="IPR052145">
    <property type="entry name" value="Mediator/Homeobox_domain"/>
</dbReference>
<feature type="region of interest" description="Disordered" evidence="1">
    <location>
        <begin position="205"/>
        <end position="233"/>
    </location>
</feature>
<reference evidence="2 3" key="1">
    <citation type="submission" date="2018-06" db="EMBL/GenBank/DDBJ databases">
        <title>Comparative genomics reveals the genomic features of Rhizophagus irregularis, R. cerebriforme, R. diaphanum and Gigaspora rosea, and their symbiotic lifestyle signature.</title>
        <authorList>
            <person name="Morin E."/>
            <person name="San Clemente H."/>
            <person name="Chen E.C.H."/>
            <person name="De La Providencia I."/>
            <person name="Hainaut M."/>
            <person name="Kuo A."/>
            <person name="Kohler A."/>
            <person name="Murat C."/>
            <person name="Tang N."/>
            <person name="Roy S."/>
            <person name="Loubradou J."/>
            <person name="Henrissat B."/>
            <person name="Grigoriev I.V."/>
            <person name="Corradi N."/>
            <person name="Roux C."/>
            <person name="Martin F.M."/>
        </authorList>
    </citation>
    <scope>NUCLEOTIDE SEQUENCE [LARGE SCALE GENOMIC DNA]</scope>
    <source>
        <strain evidence="2 3">DAOM 227022</strain>
    </source>
</reference>
<proteinExistence type="predicted"/>
<dbReference type="PANTHER" id="PTHR24330:SF19">
    <property type="entry name" value="MEDIATOR OF RNA POLYMERASE II TRANSCRIPTION SUBUNIT 29"/>
    <property type="match status" value="1"/>
</dbReference>
<feature type="compositionally biased region" description="Low complexity" evidence="1">
    <location>
        <begin position="211"/>
        <end position="224"/>
    </location>
</feature>
<evidence type="ECO:0000313" key="3">
    <source>
        <dbReference type="Proteomes" id="UP000265703"/>
    </source>
</evidence>
<sequence>MEFAEFSPNSSTSVSPFSTTTPFSPSPSVQQFSPSFYTTYSPYPSSSSSSSSFPTSSTLLNKFKSYNQRKNNSQFSICKKSDCNNRIIIDNNKNMNYCSMMCQLNDWSQPTSTLIDQSCNNNDNNVLGDENRLNSRLNNNRLNSLTIQNGNVTTNLGSSRITKRQSTKQQKRAKIKSVLNSFIHSSSTTNTTSNNFVSTSPFPDTCNLEPSSSSENFSSEQFDSLDYSNDFKPYTTEDQNLFTTTNNQISNQHHHQQQQQQQQQQQHHHHQQHQHQQQQVEQTSLNCDNNNDNTVENISSYSNYSDFVINNNNNNNDYCNNVYFGDSCNLSDYNNVKPEYNVTEYNENDLYINNDRIGESSIYYPQQQPQQSPQQPLQQQPPQQPHQQPLQQQPPQQPPQQPLQQPQQPQQPPQQSLQQPQQPPQQQHSQPSQPSQPSQLSQSSQLTQPSQPSQLPQQPQLSQLPQQQSQQLNFNQPPELVMMTRCSVCTLLCYSRSGICELCQSQLSSQGFSSYTNDDNINYYDYNIQPLPIHSQAQVQLQAQAQLQAQVQAQIQLHAQVQAARAAQFQAQVARAQAMQVRAAQIQAAKARVTQVRASRVQAAQARVALAQMQAARTQSLATQAQVQQQLQSMYNYYISPTSISIPVPDTSENKTKLSKTQLIVLTLHHEEFVQIQKYFLKGLPHARIHSIIKLQMPTKLIENHEQYKKTILNSSSFYHSNMVTNNLSSNNVANHLVNSMEGNMTNNNLDKFTNRMFHGTKISCNPQRFINGQSNFCMFNCGMCGIIQNGNQGKYSRFNGRMWFANNSAISLGYCGLSTSRTIFNCTPFSSKNSLMAMFIVDVVSIHSGDIIIVDKDAATLPKYLILFETGF</sequence>
<keyword evidence="3" id="KW-1185">Reference proteome</keyword>
<dbReference type="OrthoDB" id="2444222at2759"/>
<feature type="region of interest" description="Disordered" evidence="1">
    <location>
        <begin position="365"/>
        <end position="471"/>
    </location>
</feature>